<organism evidence="4 5">
    <name type="scientific">Halomonas casei</name>
    <dbReference type="NCBI Taxonomy" id="2742613"/>
    <lineage>
        <taxon>Bacteria</taxon>
        <taxon>Pseudomonadati</taxon>
        <taxon>Pseudomonadota</taxon>
        <taxon>Gammaproteobacteria</taxon>
        <taxon>Oceanospirillales</taxon>
        <taxon>Halomonadaceae</taxon>
        <taxon>Halomonas</taxon>
    </lineage>
</organism>
<dbReference type="Gene3D" id="3.40.50.12780">
    <property type="entry name" value="N-terminal domain of ligase-like"/>
    <property type="match status" value="1"/>
</dbReference>
<reference evidence="4 5" key="1">
    <citation type="submission" date="2020-07" db="EMBL/GenBank/DDBJ databases">
        <title>Halophilic bacteria isolated from french cheeses.</title>
        <authorList>
            <person name="Kothe C.I."/>
            <person name="Farah-Kraiem B."/>
            <person name="Renault P."/>
            <person name="Dridi B."/>
        </authorList>
    </citation>
    <scope>NUCLEOTIDE SEQUENCE [LARGE SCALE GENOMIC DNA]</scope>
    <source>
        <strain evidence="4 5">FME1</strain>
    </source>
</reference>
<dbReference type="PANTHER" id="PTHR43201">
    <property type="entry name" value="ACYL-COA SYNTHETASE"/>
    <property type="match status" value="1"/>
</dbReference>
<dbReference type="Pfam" id="PF13193">
    <property type="entry name" value="AMP-binding_C"/>
    <property type="match status" value="1"/>
</dbReference>
<dbReference type="SUPFAM" id="SSF56801">
    <property type="entry name" value="Acetyl-CoA synthetase-like"/>
    <property type="match status" value="1"/>
</dbReference>
<dbReference type="InterPro" id="IPR042099">
    <property type="entry name" value="ANL_N_sf"/>
</dbReference>
<protein>
    <submittedName>
        <fullName evidence="4">Malonyl-CoA synthase</fullName>
    </submittedName>
</protein>
<dbReference type="PANTHER" id="PTHR43201:SF8">
    <property type="entry name" value="ACYL-COA SYNTHETASE FAMILY MEMBER 3"/>
    <property type="match status" value="1"/>
</dbReference>
<evidence type="ECO:0000259" key="3">
    <source>
        <dbReference type="Pfam" id="PF13193"/>
    </source>
</evidence>
<evidence type="ECO:0000313" key="4">
    <source>
        <dbReference type="EMBL" id="MBE0398704.1"/>
    </source>
</evidence>
<dbReference type="Gene3D" id="3.30.300.30">
    <property type="match status" value="1"/>
</dbReference>
<evidence type="ECO:0000313" key="5">
    <source>
        <dbReference type="Proteomes" id="UP001645039"/>
    </source>
</evidence>
<dbReference type="RefSeq" id="WP_096277561.1">
    <property type="nucleotide sequence ID" value="NZ_CBCSBM010000003.1"/>
</dbReference>
<gene>
    <name evidence="4" type="ORF">EI168_01085</name>
</gene>
<dbReference type="Pfam" id="PF00501">
    <property type="entry name" value="AMP-binding"/>
    <property type="match status" value="1"/>
</dbReference>
<dbReference type="EMBL" id="RRZD01000001">
    <property type="protein sequence ID" value="MBE0398704.1"/>
    <property type="molecule type" value="Genomic_DNA"/>
</dbReference>
<dbReference type="CDD" id="cd05941">
    <property type="entry name" value="MCS"/>
    <property type="match status" value="1"/>
</dbReference>
<accession>A0ABR9EXW5</accession>
<dbReference type="InterPro" id="IPR045851">
    <property type="entry name" value="AMP-bd_C_sf"/>
</dbReference>
<comment type="caution">
    <text evidence="4">The sequence shown here is derived from an EMBL/GenBank/DDBJ whole genome shotgun (WGS) entry which is preliminary data.</text>
</comment>
<keyword evidence="5" id="KW-1185">Reference proteome</keyword>
<dbReference type="PROSITE" id="PS00455">
    <property type="entry name" value="AMP_BINDING"/>
    <property type="match status" value="1"/>
</dbReference>
<evidence type="ECO:0000259" key="2">
    <source>
        <dbReference type="Pfam" id="PF00501"/>
    </source>
</evidence>
<name>A0ABR9EXW5_9GAMM</name>
<dbReference type="InterPro" id="IPR020845">
    <property type="entry name" value="AMP-binding_CS"/>
</dbReference>
<feature type="domain" description="AMP-dependent synthetase/ligase" evidence="2">
    <location>
        <begin position="13"/>
        <end position="364"/>
    </location>
</feature>
<dbReference type="Proteomes" id="UP001645039">
    <property type="component" value="Unassembled WGS sequence"/>
</dbReference>
<feature type="domain" description="AMP-binding enzyme C-terminal" evidence="3">
    <location>
        <begin position="415"/>
        <end position="490"/>
    </location>
</feature>
<proteinExistence type="inferred from homology"/>
<dbReference type="InterPro" id="IPR000873">
    <property type="entry name" value="AMP-dep_synth/lig_dom"/>
</dbReference>
<dbReference type="InterPro" id="IPR025110">
    <property type="entry name" value="AMP-bd_C"/>
</dbReference>
<sequence length="513" mass="56495">MSDNLYLQFYPHFERQPDKVLMHTQESTDYRYADVLASSRRMASVLISLGITPGDRIAIQVDKSPEIVMFYLACLQVGAVYLPLNTAYTDNEIHYFLSDAEPHVFICRPQDHDTIRVTAEQCGVTHIESLGTHADGSFMEKVATATQTQEVCEVAGDDLAAILYTSGTTGRSKGAMLSHTNLASNSQALTQAWQYSEHDHLIHALPIFHTHGLFVACNITLLNGASMTFLPKLDVDQLIDLMPRATVLMGVPTFYSRLLQSPRLSREVVSNMRLFISGSAPLLAETHEAFEQRTGHAILERYGMTETNMNTSNPYQGKRRPGTVGMPLSGVEIRIADRESGASLPQGETGMVELRGPNVFQGYWRMPEKTQAEFRDDGFFITGDLGCIDEHGYLNIVGRDKDLVISGGYNVYPKEIELLIDDLSGVSESAVVGVPHADLGEGVIAVVVREAQGEVSEASILAALSDQLARYKQPKQVFFAPALPRNVMGKVQKNQLRDTFADTFASKQTAANA</sequence>
<comment type="similarity">
    <text evidence="1">Belongs to the ATP-dependent AMP-binding enzyme family.</text>
</comment>
<evidence type="ECO:0000256" key="1">
    <source>
        <dbReference type="ARBA" id="ARBA00006432"/>
    </source>
</evidence>
<dbReference type="NCBIfam" id="NF005702">
    <property type="entry name" value="PRK07514.1"/>
    <property type="match status" value="1"/>
</dbReference>